<feature type="coiled-coil region" evidence="1">
    <location>
        <begin position="51"/>
        <end position="105"/>
    </location>
</feature>
<feature type="region of interest" description="Disordered" evidence="2">
    <location>
        <begin position="146"/>
        <end position="192"/>
    </location>
</feature>
<protein>
    <submittedName>
        <fullName evidence="5">Gag_p10 domain-containing protein</fullName>
    </submittedName>
</protein>
<sequence length="335" mass="38162">MALHFHKIPIINSASTLKNLVTRYTGYTARVEYSSVDEENYEKCKATTALLQSSINQIKEGRERLEKLYSEVREEYKNCKNKSDKKDLLVEIEEIENESQVHKELASADELIFMLTARFDESKCTRDTMSVKLGYVSHRSLILQNSSENVENQGDEDENQPDESQNGESNPSQTATTSAVISSGNDARHFRSIKPPQATLPKFYGNAEEFPEYWAIFETLVHNSRELDVMEKILLLKESLKGKAQASIKGIRLLPENYQWIIRTLQENYCNQPTNRSQVVQKLVNLKPASNFSDSCSAVFDQIQILINQYPPATMCGKPATQCGAKPFWPNFLMK</sequence>
<dbReference type="Pfam" id="PF03564">
    <property type="entry name" value="DUF1759"/>
    <property type="match status" value="1"/>
</dbReference>
<evidence type="ECO:0000313" key="5">
    <source>
        <dbReference type="WBParaSite" id="NBR_0001045401-mRNA-1"/>
    </source>
</evidence>
<evidence type="ECO:0000256" key="2">
    <source>
        <dbReference type="SAM" id="MobiDB-lite"/>
    </source>
</evidence>
<evidence type="ECO:0000313" key="4">
    <source>
        <dbReference type="Proteomes" id="UP000271162"/>
    </source>
</evidence>
<dbReference type="OMA" id="VWHELIL"/>
<dbReference type="Proteomes" id="UP000271162">
    <property type="component" value="Unassembled WGS sequence"/>
</dbReference>
<gene>
    <name evidence="3" type="ORF">NBR_LOCUS10455</name>
</gene>
<reference evidence="5" key="1">
    <citation type="submission" date="2017-02" db="UniProtKB">
        <authorList>
            <consortium name="WormBaseParasite"/>
        </authorList>
    </citation>
    <scope>IDENTIFICATION</scope>
</reference>
<evidence type="ECO:0000256" key="1">
    <source>
        <dbReference type="SAM" id="Coils"/>
    </source>
</evidence>
<proteinExistence type="predicted"/>
<dbReference type="InterPro" id="IPR005312">
    <property type="entry name" value="DUF1759"/>
</dbReference>
<evidence type="ECO:0000313" key="3">
    <source>
        <dbReference type="EMBL" id="VDL74044.1"/>
    </source>
</evidence>
<feature type="compositionally biased region" description="Polar residues" evidence="2">
    <location>
        <begin position="162"/>
        <end position="185"/>
    </location>
</feature>
<dbReference type="EMBL" id="UYSL01020320">
    <property type="protein sequence ID" value="VDL74044.1"/>
    <property type="molecule type" value="Genomic_DNA"/>
</dbReference>
<reference evidence="3 4" key="2">
    <citation type="submission" date="2018-11" db="EMBL/GenBank/DDBJ databases">
        <authorList>
            <consortium name="Pathogen Informatics"/>
        </authorList>
    </citation>
    <scope>NUCLEOTIDE SEQUENCE [LARGE SCALE GENOMIC DNA]</scope>
</reference>
<dbReference type="PANTHER" id="PTHR22954">
    <property type="entry name" value="RETROVIRAL PROTEASE-RELATED"/>
    <property type="match status" value="1"/>
</dbReference>
<keyword evidence="4" id="KW-1185">Reference proteome</keyword>
<keyword evidence="1" id="KW-0175">Coiled coil</keyword>
<dbReference type="AlphaFoldDB" id="A0A0N4Y3Q0"/>
<name>A0A0N4Y3Q0_NIPBR</name>
<organism evidence="5">
    <name type="scientific">Nippostrongylus brasiliensis</name>
    <name type="common">Rat hookworm</name>
    <dbReference type="NCBI Taxonomy" id="27835"/>
    <lineage>
        <taxon>Eukaryota</taxon>
        <taxon>Metazoa</taxon>
        <taxon>Ecdysozoa</taxon>
        <taxon>Nematoda</taxon>
        <taxon>Chromadorea</taxon>
        <taxon>Rhabditida</taxon>
        <taxon>Rhabditina</taxon>
        <taxon>Rhabditomorpha</taxon>
        <taxon>Strongyloidea</taxon>
        <taxon>Heligmosomidae</taxon>
        <taxon>Nippostrongylus</taxon>
    </lineage>
</organism>
<dbReference type="PANTHER" id="PTHR22954:SF3">
    <property type="entry name" value="PROTEIN CBG08539"/>
    <property type="match status" value="1"/>
</dbReference>
<dbReference type="WBParaSite" id="NBR_0001045401-mRNA-1">
    <property type="protein sequence ID" value="NBR_0001045401-mRNA-1"/>
    <property type="gene ID" value="NBR_0001045401"/>
</dbReference>
<accession>A0A0N4Y3Q0</accession>